<dbReference type="Gramene" id="TraesCS5A02G463800.1">
    <property type="protein sequence ID" value="TraesCS5A02G463800.1.cds1"/>
    <property type="gene ID" value="TraesCS5A02G463800"/>
</dbReference>
<dbReference type="Gramene" id="TraesCLE_scaffold_053481_01G000300.1">
    <property type="protein sequence ID" value="TraesCLE_scaffold_053481_01G000300.1"/>
    <property type="gene ID" value="TraesCLE_scaffold_053481_01G000300"/>
</dbReference>
<dbReference type="Gramene" id="TraesWEE_scaffold_063764_01G000100.1">
    <property type="protein sequence ID" value="TraesWEE_scaffold_063764_01G000100.1"/>
    <property type="gene ID" value="TraesWEE_scaffold_063764_01G000100"/>
</dbReference>
<dbReference type="GO" id="GO:0035251">
    <property type="term" value="F:UDP-glucosyltransferase activity"/>
    <property type="evidence" value="ECO:0007669"/>
    <property type="project" value="InterPro"/>
</dbReference>
<dbReference type="PaxDb" id="4565-Traes_5BL_67E130148.1"/>
<reference evidence="1" key="2">
    <citation type="submission" date="2018-10" db="UniProtKB">
        <authorList>
            <consortium name="EnsemblPlants"/>
        </authorList>
    </citation>
    <scope>IDENTIFICATION</scope>
</reference>
<dbReference type="EnsemblPlants" id="TraesCS5A02G463800.1">
    <property type="protein sequence ID" value="TraesCS5A02G463800.1.cds1"/>
    <property type="gene ID" value="TraesCS5A02G463800"/>
</dbReference>
<keyword evidence="2" id="KW-1185">Reference proteome</keyword>
<name>A0A3B6KSK8_WHEAT</name>
<protein>
    <submittedName>
        <fullName evidence="1">Uncharacterized protein</fullName>
    </submittedName>
</protein>
<dbReference type="SUPFAM" id="SSF53756">
    <property type="entry name" value="UDP-Glycosyltransferase/glycogen phosphorylase"/>
    <property type="match status" value="1"/>
</dbReference>
<dbReference type="Gramene" id="TraesCS5A03G1095100.1">
    <property type="protein sequence ID" value="TraesCS5A03G1095100.1.CDS1"/>
    <property type="gene ID" value="TraesCS5A03G1095100"/>
</dbReference>
<dbReference type="Gene3D" id="3.40.50.2000">
    <property type="entry name" value="Glycogen Phosphorylase B"/>
    <property type="match status" value="1"/>
</dbReference>
<reference evidence="1" key="1">
    <citation type="submission" date="2018-08" db="EMBL/GenBank/DDBJ databases">
        <authorList>
            <person name="Rossello M."/>
        </authorList>
    </citation>
    <scope>NUCLEOTIDE SEQUENCE [LARGE SCALE GENOMIC DNA]</scope>
    <source>
        <strain evidence="1">cv. Chinese Spring</strain>
    </source>
</reference>
<dbReference type="PANTHER" id="PTHR48049:SF154">
    <property type="entry name" value="GLYCOSYLTRANSFERASE"/>
    <property type="match status" value="1"/>
</dbReference>
<organism evidence="1">
    <name type="scientific">Triticum aestivum</name>
    <name type="common">Wheat</name>
    <dbReference type="NCBI Taxonomy" id="4565"/>
    <lineage>
        <taxon>Eukaryota</taxon>
        <taxon>Viridiplantae</taxon>
        <taxon>Streptophyta</taxon>
        <taxon>Embryophyta</taxon>
        <taxon>Tracheophyta</taxon>
        <taxon>Spermatophyta</taxon>
        <taxon>Magnoliopsida</taxon>
        <taxon>Liliopsida</taxon>
        <taxon>Poales</taxon>
        <taxon>Poaceae</taxon>
        <taxon>BOP clade</taxon>
        <taxon>Pooideae</taxon>
        <taxon>Triticodae</taxon>
        <taxon>Triticeae</taxon>
        <taxon>Triticinae</taxon>
        <taxon>Triticum</taxon>
    </lineage>
</organism>
<dbReference type="Gramene" id="TraesCAD_scaffold_055991_01G000100.1">
    <property type="protein sequence ID" value="TraesCAD_scaffold_055991_01G000100.1"/>
    <property type="gene ID" value="TraesCAD_scaffold_055991_01G000100"/>
</dbReference>
<accession>A0A3B6KSK8</accession>
<evidence type="ECO:0000313" key="1">
    <source>
        <dbReference type="EnsemblPlants" id="TraesCS5A02G463800.1.cds1"/>
    </source>
</evidence>
<dbReference type="Gramene" id="TraesRN5A0101111500.1">
    <property type="protein sequence ID" value="TraesRN5A0101111500.1"/>
    <property type="gene ID" value="TraesRN5A0101111500"/>
</dbReference>
<dbReference type="PANTHER" id="PTHR48049">
    <property type="entry name" value="GLYCOSYLTRANSFERASE"/>
    <property type="match status" value="1"/>
</dbReference>
<dbReference type="OMA" id="FHPHTIP"/>
<dbReference type="AlphaFoldDB" id="A0A3B6KSK8"/>
<dbReference type="Gramene" id="TraesROB_scaffold_048218_01G000100.1">
    <property type="protein sequence ID" value="TraesROB_scaffold_048218_01G000100.1"/>
    <property type="gene ID" value="TraesROB_scaffold_048218_01G000100"/>
</dbReference>
<dbReference type="Proteomes" id="UP000019116">
    <property type="component" value="Chromosome 5A"/>
</dbReference>
<evidence type="ECO:0000313" key="2">
    <source>
        <dbReference type="Proteomes" id="UP000019116"/>
    </source>
</evidence>
<proteinExistence type="predicted"/>
<sequence>MDAGSSSSPLHIMVVPWLAFGHLLPYLELSERLPERGHRVSYVSTSRNLARLPTLRPTAVPRVDFVMLPLPSVDGLTDGAESTNDVPDDKRGLHFKAFDGLATPFAEFMAAACTDEATRPHWVIADCFHHWAAAAAEHKVR</sequence>
<dbReference type="InterPro" id="IPR050481">
    <property type="entry name" value="UDP-glycosyltransf_plant"/>
</dbReference>
<dbReference type="SMR" id="A0A3B6KSK8"/>
<dbReference type="STRING" id="4565.A0A3B6KSK8"/>
<dbReference type="OrthoDB" id="784816at2759"/>